<dbReference type="PANTHER" id="PTHR30055">
    <property type="entry name" value="HTH-TYPE TRANSCRIPTIONAL REGULATOR RUTR"/>
    <property type="match status" value="1"/>
</dbReference>
<dbReference type="Pfam" id="PF00440">
    <property type="entry name" value="TetR_N"/>
    <property type="match status" value="1"/>
</dbReference>
<dbReference type="PROSITE" id="PS50977">
    <property type="entry name" value="HTH_TETR_2"/>
    <property type="match status" value="1"/>
</dbReference>
<sequence>MRTQTPARQDKIIEAAIACFIRKGFHATSMRDIAKEASVSLGNLYTYFPGKQQLIAEVAELERQGLAPILQSLDEIVSPRIEDVVRILMEYRALNLQPEWAILSAECLAELARTSVLRSAFSENRVLLLNTFASAIERAADTGSLRPAAEPLAIAQLLLDGVEAEALRHAIANEKNSSSAVISSPLLRCLLLA</sequence>
<keyword evidence="3 5" id="KW-0238">DNA-binding</keyword>
<reference evidence="8 9" key="2">
    <citation type="submission" date="2019-02" db="EMBL/GenBank/DDBJ databases">
        <title>Draft Genome Sequences of Six Type Strains of the Genus Massilia.</title>
        <authorList>
            <person name="Miess H."/>
            <person name="Frediansyhah A."/>
            <person name="Gross H."/>
        </authorList>
    </citation>
    <scope>NUCLEOTIDE SEQUENCE [LARGE SCALE GENOMIC DNA]</scope>
    <source>
        <strain evidence="8 9">DSM 17472</strain>
    </source>
</reference>
<name>A0A411WYM1_9BURK</name>
<evidence type="ECO:0000313" key="9">
    <source>
        <dbReference type="Proteomes" id="UP000292307"/>
    </source>
</evidence>
<dbReference type="EMBL" id="BMWV01000004">
    <property type="protein sequence ID" value="GGY39705.1"/>
    <property type="molecule type" value="Genomic_DNA"/>
</dbReference>
<dbReference type="InterPro" id="IPR036271">
    <property type="entry name" value="Tet_transcr_reg_TetR-rel_C_sf"/>
</dbReference>
<gene>
    <name evidence="8" type="ORF">EYF70_13735</name>
    <name evidence="7" type="ORF">GCM10007387_22190</name>
</gene>
<feature type="domain" description="HTH tetR-type" evidence="6">
    <location>
        <begin position="6"/>
        <end position="66"/>
    </location>
</feature>
<keyword evidence="4" id="KW-0804">Transcription</keyword>
<keyword evidence="1" id="KW-0678">Repressor</keyword>
<dbReference type="AlphaFoldDB" id="A0A411WYM1"/>
<keyword evidence="9" id="KW-1185">Reference proteome</keyword>
<evidence type="ECO:0000256" key="4">
    <source>
        <dbReference type="ARBA" id="ARBA00023163"/>
    </source>
</evidence>
<keyword evidence="2" id="KW-0805">Transcription regulation</keyword>
<dbReference type="GO" id="GO:0003700">
    <property type="term" value="F:DNA-binding transcription factor activity"/>
    <property type="evidence" value="ECO:0007669"/>
    <property type="project" value="TreeGrafter"/>
</dbReference>
<evidence type="ECO:0000256" key="5">
    <source>
        <dbReference type="PROSITE-ProRule" id="PRU00335"/>
    </source>
</evidence>
<dbReference type="GO" id="GO:0000976">
    <property type="term" value="F:transcription cis-regulatory region binding"/>
    <property type="evidence" value="ECO:0007669"/>
    <property type="project" value="TreeGrafter"/>
</dbReference>
<dbReference type="OrthoDB" id="5816932at2"/>
<feature type="DNA-binding region" description="H-T-H motif" evidence="5">
    <location>
        <begin position="29"/>
        <end position="48"/>
    </location>
</feature>
<dbReference type="InterPro" id="IPR023772">
    <property type="entry name" value="DNA-bd_HTH_TetR-type_CS"/>
</dbReference>
<evidence type="ECO:0000256" key="1">
    <source>
        <dbReference type="ARBA" id="ARBA00022491"/>
    </source>
</evidence>
<evidence type="ECO:0000313" key="10">
    <source>
        <dbReference type="Proteomes" id="UP000628442"/>
    </source>
</evidence>
<dbReference type="Proteomes" id="UP000628442">
    <property type="component" value="Unassembled WGS sequence"/>
</dbReference>
<dbReference type="Proteomes" id="UP000292307">
    <property type="component" value="Chromosome"/>
</dbReference>
<dbReference type="Gene3D" id="1.10.357.10">
    <property type="entry name" value="Tetracycline Repressor, domain 2"/>
    <property type="match status" value="1"/>
</dbReference>
<dbReference type="PRINTS" id="PR00455">
    <property type="entry name" value="HTHTETR"/>
</dbReference>
<dbReference type="PANTHER" id="PTHR30055:SF234">
    <property type="entry name" value="HTH-TYPE TRANSCRIPTIONAL REGULATOR BETI"/>
    <property type="match status" value="1"/>
</dbReference>
<reference evidence="7" key="3">
    <citation type="submission" date="2022-12" db="EMBL/GenBank/DDBJ databases">
        <authorList>
            <person name="Sun Q."/>
            <person name="Kim S."/>
        </authorList>
    </citation>
    <scope>NUCLEOTIDE SEQUENCE</scope>
    <source>
        <strain evidence="7">KCTC 12343</strain>
    </source>
</reference>
<evidence type="ECO:0000259" key="6">
    <source>
        <dbReference type="PROSITE" id="PS50977"/>
    </source>
</evidence>
<protein>
    <submittedName>
        <fullName evidence="8">TetR/AcrR family transcriptional regulator</fullName>
    </submittedName>
</protein>
<evidence type="ECO:0000256" key="2">
    <source>
        <dbReference type="ARBA" id="ARBA00023015"/>
    </source>
</evidence>
<dbReference type="RefSeq" id="WP_131145912.1">
    <property type="nucleotide sequence ID" value="NZ_BMWV01000004.1"/>
</dbReference>
<organism evidence="7 10">
    <name type="scientific">Pseudoduganella albidiflava</name>
    <dbReference type="NCBI Taxonomy" id="321983"/>
    <lineage>
        <taxon>Bacteria</taxon>
        <taxon>Pseudomonadati</taxon>
        <taxon>Pseudomonadota</taxon>
        <taxon>Betaproteobacteria</taxon>
        <taxon>Burkholderiales</taxon>
        <taxon>Oxalobacteraceae</taxon>
        <taxon>Telluria group</taxon>
        <taxon>Pseudoduganella</taxon>
    </lineage>
</organism>
<dbReference type="EMBL" id="CP036401">
    <property type="protein sequence ID" value="QBI01794.1"/>
    <property type="molecule type" value="Genomic_DNA"/>
</dbReference>
<proteinExistence type="predicted"/>
<dbReference type="InterPro" id="IPR001647">
    <property type="entry name" value="HTH_TetR"/>
</dbReference>
<reference evidence="7" key="1">
    <citation type="journal article" date="2014" name="Int. J. Syst. Evol. Microbiol.">
        <title>Complete genome sequence of Corynebacterium casei LMG S-19264T (=DSM 44701T), isolated from a smear-ripened cheese.</title>
        <authorList>
            <consortium name="US DOE Joint Genome Institute (JGI-PGF)"/>
            <person name="Walter F."/>
            <person name="Albersmeier A."/>
            <person name="Kalinowski J."/>
            <person name="Ruckert C."/>
        </authorList>
    </citation>
    <scope>NUCLEOTIDE SEQUENCE</scope>
    <source>
        <strain evidence="7">KCTC 12343</strain>
    </source>
</reference>
<dbReference type="SUPFAM" id="SSF48498">
    <property type="entry name" value="Tetracyclin repressor-like, C-terminal domain"/>
    <property type="match status" value="1"/>
</dbReference>
<dbReference type="PROSITE" id="PS01081">
    <property type="entry name" value="HTH_TETR_1"/>
    <property type="match status" value="1"/>
</dbReference>
<evidence type="ECO:0000256" key="3">
    <source>
        <dbReference type="ARBA" id="ARBA00023125"/>
    </source>
</evidence>
<accession>A0A411WYM1</accession>
<dbReference type="InterPro" id="IPR050109">
    <property type="entry name" value="HTH-type_TetR-like_transc_reg"/>
</dbReference>
<dbReference type="InterPro" id="IPR009057">
    <property type="entry name" value="Homeodomain-like_sf"/>
</dbReference>
<evidence type="ECO:0000313" key="8">
    <source>
        <dbReference type="EMBL" id="QBI01794.1"/>
    </source>
</evidence>
<evidence type="ECO:0000313" key="7">
    <source>
        <dbReference type="EMBL" id="GGY39705.1"/>
    </source>
</evidence>
<dbReference type="SUPFAM" id="SSF46689">
    <property type="entry name" value="Homeodomain-like"/>
    <property type="match status" value="1"/>
</dbReference>